<evidence type="ECO:0000313" key="2">
    <source>
        <dbReference type="Proteomes" id="UP000541347"/>
    </source>
</evidence>
<proteinExistence type="predicted"/>
<name>A0ABW9ZDN0_9HYPH</name>
<dbReference type="EMBL" id="JAABLP010000001">
    <property type="protein sequence ID" value="NBN62778.1"/>
    <property type="molecule type" value="Genomic_DNA"/>
</dbReference>
<comment type="caution">
    <text evidence="1">The sequence shown here is derived from an EMBL/GenBank/DDBJ whole genome shotgun (WGS) entry which is preliminary data.</text>
</comment>
<organism evidence="1 2">
    <name type="scientific">Pannonibacter tanglangensis</name>
    <dbReference type="NCBI Taxonomy" id="2750084"/>
    <lineage>
        <taxon>Bacteria</taxon>
        <taxon>Pseudomonadati</taxon>
        <taxon>Pseudomonadota</taxon>
        <taxon>Alphaproteobacteria</taxon>
        <taxon>Hyphomicrobiales</taxon>
        <taxon>Stappiaceae</taxon>
        <taxon>Pannonibacter</taxon>
    </lineage>
</organism>
<evidence type="ECO:0000313" key="1">
    <source>
        <dbReference type="EMBL" id="NBN62778.1"/>
    </source>
</evidence>
<keyword evidence="2" id="KW-1185">Reference proteome</keyword>
<reference evidence="1 2" key="1">
    <citation type="submission" date="2020-01" db="EMBL/GenBank/DDBJ databases">
        <authorList>
            <person name="Peng S.Y."/>
            <person name="Li J."/>
            <person name="Wang M."/>
            <person name="Wang L."/>
            <person name="Wang C.Q."/>
            <person name="Wang J.R."/>
        </authorList>
    </citation>
    <scope>NUCLEOTIDE SEQUENCE [LARGE SCALE GENOMIC DNA]</scope>
    <source>
        <strain evidence="1 2">XCT-34</strain>
    </source>
</reference>
<accession>A0ABW9ZDN0</accession>
<gene>
    <name evidence="1" type="ORF">GWI71_03705</name>
</gene>
<protein>
    <submittedName>
        <fullName evidence="1">Uncharacterized protein</fullName>
    </submittedName>
</protein>
<dbReference type="Proteomes" id="UP000541347">
    <property type="component" value="Unassembled WGS sequence"/>
</dbReference>
<sequence length="60" mass="6797">MTATITIHPDMSATVETPERICRLPAYHPERLTPWASEDELMAYAQAIQHDNRFMVPKGG</sequence>
<dbReference type="RefSeq" id="WP_161674012.1">
    <property type="nucleotide sequence ID" value="NZ_JAABLP010000001.1"/>
</dbReference>